<feature type="region of interest" description="Disordered" evidence="1">
    <location>
        <begin position="14"/>
        <end position="41"/>
    </location>
</feature>
<dbReference type="AlphaFoldDB" id="A0A841EKL0"/>
<proteinExistence type="predicted"/>
<evidence type="ECO:0000313" key="2">
    <source>
        <dbReference type="EMBL" id="MBB6000870.1"/>
    </source>
</evidence>
<evidence type="ECO:0000313" key="3">
    <source>
        <dbReference type="Proteomes" id="UP000578077"/>
    </source>
</evidence>
<reference evidence="2 3" key="1">
    <citation type="submission" date="2020-08" db="EMBL/GenBank/DDBJ databases">
        <title>Sequencing the genomes of 1000 actinobacteria strains.</title>
        <authorList>
            <person name="Klenk H.-P."/>
        </authorList>
    </citation>
    <scope>NUCLEOTIDE SEQUENCE [LARGE SCALE GENOMIC DNA]</scope>
    <source>
        <strain evidence="2 3">DSM 44593</strain>
    </source>
</reference>
<feature type="non-terminal residue" evidence="2">
    <location>
        <position position="41"/>
    </location>
</feature>
<sequence length="41" mass="4682">MPYAAPTRCGYRDTAGHPCPEVATERGRCADHQRPPWQRRS</sequence>
<dbReference type="Proteomes" id="UP000578077">
    <property type="component" value="Unassembled WGS sequence"/>
</dbReference>
<accession>A0A841EKL0</accession>
<feature type="compositionally biased region" description="Basic and acidic residues" evidence="1">
    <location>
        <begin position="23"/>
        <end position="34"/>
    </location>
</feature>
<organism evidence="2 3">
    <name type="scientific">Streptomonospora salina</name>
    <dbReference type="NCBI Taxonomy" id="104205"/>
    <lineage>
        <taxon>Bacteria</taxon>
        <taxon>Bacillati</taxon>
        <taxon>Actinomycetota</taxon>
        <taxon>Actinomycetes</taxon>
        <taxon>Streptosporangiales</taxon>
        <taxon>Nocardiopsidaceae</taxon>
        <taxon>Streptomonospora</taxon>
    </lineage>
</organism>
<protein>
    <submittedName>
        <fullName evidence="2">Uncharacterized protein</fullName>
    </submittedName>
</protein>
<dbReference type="EMBL" id="JACHLY010000001">
    <property type="protein sequence ID" value="MBB6000870.1"/>
    <property type="molecule type" value="Genomic_DNA"/>
</dbReference>
<keyword evidence="3" id="KW-1185">Reference proteome</keyword>
<evidence type="ECO:0000256" key="1">
    <source>
        <dbReference type="SAM" id="MobiDB-lite"/>
    </source>
</evidence>
<gene>
    <name evidence="2" type="ORF">HNR25_004621</name>
</gene>
<comment type="caution">
    <text evidence="2">The sequence shown here is derived from an EMBL/GenBank/DDBJ whole genome shotgun (WGS) entry which is preliminary data.</text>
</comment>
<name>A0A841EKL0_9ACTN</name>